<name>A0AAV5GHH1_9BASI</name>
<reference evidence="3 4" key="1">
    <citation type="submission" date="2021-12" db="EMBL/GenBank/DDBJ databases">
        <title>High titer production of polyol ester of fatty acids by Rhodotorula paludigena BS15 towards product separation-free biomass refinery.</title>
        <authorList>
            <person name="Mano J."/>
            <person name="Ono H."/>
            <person name="Tanaka T."/>
            <person name="Naito K."/>
            <person name="Sushida H."/>
            <person name="Ike M."/>
            <person name="Tokuyasu K."/>
            <person name="Kitaoka M."/>
        </authorList>
    </citation>
    <scope>NUCLEOTIDE SEQUENCE [LARGE SCALE GENOMIC DNA]</scope>
    <source>
        <strain evidence="3 4">BS15</strain>
    </source>
</reference>
<protein>
    <submittedName>
        <fullName evidence="3">Uncharacterized protein</fullName>
    </submittedName>
</protein>
<evidence type="ECO:0000313" key="3">
    <source>
        <dbReference type="EMBL" id="GJN88058.1"/>
    </source>
</evidence>
<keyword evidence="4" id="KW-1185">Reference proteome</keyword>
<dbReference type="GO" id="GO:0016491">
    <property type="term" value="F:oxidoreductase activity"/>
    <property type="evidence" value="ECO:0007669"/>
    <property type="project" value="UniProtKB-KW"/>
</dbReference>
<comment type="caution">
    <text evidence="3">The sequence shown here is derived from an EMBL/GenBank/DDBJ whole genome shotgun (WGS) entry which is preliminary data.</text>
</comment>
<dbReference type="Pfam" id="PF13561">
    <property type="entry name" value="adh_short_C2"/>
    <property type="match status" value="1"/>
</dbReference>
<accession>A0AAV5GHH1</accession>
<sequence length="214" mass="23865">MSSDSETLLYSMSKLALAGQTVMIIYVCDLRNRANIEEVIVKTVDECPSVDILVNNAGYTLGATAPFWEQDLDNVESVMDVNLRGLMAITHYVLKLRMTKRSPHACGTVVAVEGFTNVLRHETLGTNIRVLVIRPGTVQTEFHSRRLGYDQDKTAAMFEGMGALLPEDIAASVLWQCMQPERVSVVTMETLPTAQRSLYAADRSWEDRNGPVRR</sequence>
<dbReference type="AlphaFoldDB" id="A0AAV5GHH1"/>
<comment type="similarity">
    <text evidence="1">Belongs to the short-chain dehydrogenases/reductases (SDR) family.</text>
</comment>
<dbReference type="Proteomes" id="UP001342314">
    <property type="component" value="Unassembled WGS sequence"/>
</dbReference>
<gene>
    <name evidence="3" type="ORF">Rhopal_001014-T1</name>
</gene>
<dbReference type="EMBL" id="BQKY01000002">
    <property type="protein sequence ID" value="GJN88058.1"/>
    <property type="molecule type" value="Genomic_DNA"/>
</dbReference>
<organism evidence="3 4">
    <name type="scientific">Rhodotorula paludigena</name>
    <dbReference type="NCBI Taxonomy" id="86838"/>
    <lineage>
        <taxon>Eukaryota</taxon>
        <taxon>Fungi</taxon>
        <taxon>Dikarya</taxon>
        <taxon>Basidiomycota</taxon>
        <taxon>Pucciniomycotina</taxon>
        <taxon>Microbotryomycetes</taxon>
        <taxon>Sporidiobolales</taxon>
        <taxon>Sporidiobolaceae</taxon>
        <taxon>Rhodotorula</taxon>
    </lineage>
</organism>
<evidence type="ECO:0000256" key="1">
    <source>
        <dbReference type="ARBA" id="ARBA00006484"/>
    </source>
</evidence>
<evidence type="ECO:0000313" key="4">
    <source>
        <dbReference type="Proteomes" id="UP001342314"/>
    </source>
</evidence>
<dbReference type="Gene3D" id="3.40.50.720">
    <property type="entry name" value="NAD(P)-binding Rossmann-like Domain"/>
    <property type="match status" value="1"/>
</dbReference>
<dbReference type="InterPro" id="IPR002347">
    <property type="entry name" value="SDR_fam"/>
</dbReference>
<dbReference type="SUPFAM" id="SSF51735">
    <property type="entry name" value="NAD(P)-binding Rossmann-fold domains"/>
    <property type="match status" value="1"/>
</dbReference>
<keyword evidence="2" id="KW-0560">Oxidoreductase</keyword>
<evidence type="ECO:0000256" key="2">
    <source>
        <dbReference type="ARBA" id="ARBA00023002"/>
    </source>
</evidence>
<dbReference type="InterPro" id="IPR036291">
    <property type="entry name" value="NAD(P)-bd_dom_sf"/>
</dbReference>
<dbReference type="PANTHER" id="PTHR43115:SF4">
    <property type="entry name" value="DEHYDROGENASE_REDUCTASE SDR FAMILY MEMBER 11"/>
    <property type="match status" value="1"/>
</dbReference>
<dbReference type="PANTHER" id="PTHR43115">
    <property type="entry name" value="DEHYDROGENASE/REDUCTASE SDR FAMILY MEMBER 11"/>
    <property type="match status" value="1"/>
</dbReference>
<proteinExistence type="inferred from homology"/>